<evidence type="ECO:0000256" key="1">
    <source>
        <dbReference type="ARBA" id="ARBA00022801"/>
    </source>
</evidence>
<keyword evidence="2" id="KW-0464">Manganese</keyword>
<dbReference type="InterPro" id="IPR011650">
    <property type="entry name" value="Peptidase_M20_dimer"/>
</dbReference>
<dbReference type="GO" id="GO:0019877">
    <property type="term" value="P:diaminopimelate biosynthetic process"/>
    <property type="evidence" value="ECO:0007669"/>
    <property type="project" value="UniProtKB-ARBA"/>
</dbReference>
<dbReference type="RefSeq" id="WP_146298455.1">
    <property type="nucleotide sequence ID" value="NZ_CP042301.2"/>
</dbReference>
<dbReference type="Pfam" id="PF01546">
    <property type="entry name" value="Peptidase_M20"/>
    <property type="match status" value="1"/>
</dbReference>
<feature type="binding site" evidence="2">
    <location>
        <position position="138"/>
    </location>
    <ligand>
        <name>Mn(2+)</name>
        <dbReference type="ChEBI" id="CHEBI:29035"/>
        <label>2</label>
    </ligand>
</feature>
<dbReference type="Gene3D" id="3.40.630.10">
    <property type="entry name" value="Zn peptidases"/>
    <property type="match status" value="1"/>
</dbReference>
<feature type="binding site" evidence="2">
    <location>
        <position position="164"/>
    </location>
    <ligand>
        <name>Mn(2+)</name>
        <dbReference type="ChEBI" id="CHEBI:29035"/>
        <label>2</label>
    </ligand>
</feature>
<keyword evidence="2" id="KW-0479">Metal-binding</keyword>
<dbReference type="PANTHER" id="PTHR11014:SF63">
    <property type="entry name" value="METALLOPEPTIDASE, PUTATIVE (AFU_ORTHOLOGUE AFUA_6G09600)-RELATED"/>
    <property type="match status" value="1"/>
</dbReference>
<dbReference type="InterPro" id="IPR017439">
    <property type="entry name" value="Amidohydrolase"/>
</dbReference>
<keyword evidence="1" id="KW-0378">Hydrolase</keyword>
<protein>
    <submittedName>
        <fullName evidence="4">Amidohydrolase</fullName>
    </submittedName>
</protein>
<evidence type="ECO:0000256" key="2">
    <source>
        <dbReference type="PIRSR" id="PIRSR005962-1"/>
    </source>
</evidence>
<proteinExistence type="predicted"/>
<dbReference type="GO" id="GO:0050118">
    <property type="term" value="F:N-acetyldiaminopimelate deacetylase activity"/>
    <property type="evidence" value="ECO:0007669"/>
    <property type="project" value="UniProtKB-ARBA"/>
</dbReference>
<dbReference type="GO" id="GO:0046872">
    <property type="term" value="F:metal ion binding"/>
    <property type="evidence" value="ECO:0007669"/>
    <property type="project" value="UniProtKB-KW"/>
</dbReference>
<dbReference type="InterPro" id="IPR002933">
    <property type="entry name" value="Peptidase_M20"/>
</dbReference>
<dbReference type="CDD" id="cd05666">
    <property type="entry name" value="M20_Acy1-like"/>
    <property type="match status" value="1"/>
</dbReference>
<dbReference type="Pfam" id="PF07687">
    <property type="entry name" value="M20_dimer"/>
    <property type="match status" value="1"/>
</dbReference>
<dbReference type="OrthoDB" id="9777385at2"/>
<dbReference type="AlphaFoldDB" id="A0A5B8KW68"/>
<organism evidence="4 5">
    <name type="scientific">Nitratireductor mangrovi</name>
    <dbReference type="NCBI Taxonomy" id="2599600"/>
    <lineage>
        <taxon>Bacteria</taxon>
        <taxon>Pseudomonadati</taxon>
        <taxon>Pseudomonadota</taxon>
        <taxon>Alphaproteobacteria</taxon>
        <taxon>Hyphomicrobiales</taxon>
        <taxon>Phyllobacteriaceae</taxon>
        <taxon>Nitratireductor</taxon>
    </lineage>
</organism>
<evidence type="ECO:0000259" key="3">
    <source>
        <dbReference type="Pfam" id="PF07687"/>
    </source>
</evidence>
<feature type="binding site" evidence="2">
    <location>
        <position position="103"/>
    </location>
    <ligand>
        <name>Mn(2+)</name>
        <dbReference type="ChEBI" id="CHEBI:29035"/>
        <label>2</label>
    </ligand>
</feature>
<dbReference type="PIRSF" id="PIRSF005962">
    <property type="entry name" value="Pept_M20D_amidohydro"/>
    <property type="match status" value="1"/>
</dbReference>
<reference evidence="4" key="1">
    <citation type="submission" date="2020-04" db="EMBL/GenBank/DDBJ databases">
        <title>Nitratireductor sp. nov. isolated from mangrove soil.</title>
        <authorList>
            <person name="Ye Y."/>
        </authorList>
    </citation>
    <scope>NUCLEOTIDE SEQUENCE</scope>
    <source>
        <strain evidence="4">SY7</strain>
    </source>
</reference>
<sequence length="387" mass="41196">MPILNRAAELQEEVSGWRRHLHRKPELGFDLFETSAFVAEKLREFGCDEVATGMAKTGVVGIIRGRLGDGPTIGLRSDMDALPIAEASGVPHSSENAGKMHACGHDGHTAMLLGAAKYLTETRNFAGSVAVIFQPAEEGGGGGRVMVKEGIMERFGIERVFGMHNAPGLPVGHFATRPGPIMASTAEFTITVKGRGGHAAFPHQTIDPIVITSRIVGAMQSIASRSTDPVEALVVSVTKFHAGDAYNVIPETAEIAGTVRTLKKETADLAEERIRALVTGIAGASGAEAHIHYDRNYPVTFNHAEETGFAVSVAEDVAGTPNVDPAMPAMMGGEDFSYMLEARPGSFIFVGNGETANLHHPAYDFNDEAIPHGISYWVRLTEKALAA</sequence>
<dbReference type="InterPro" id="IPR036264">
    <property type="entry name" value="Bact_exopeptidase_dim_dom"/>
</dbReference>
<gene>
    <name evidence="4" type="ORF">FQ775_05100</name>
</gene>
<evidence type="ECO:0000313" key="5">
    <source>
        <dbReference type="Proteomes" id="UP000321389"/>
    </source>
</evidence>
<feature type="binding site" evidence="2">
    <location>
        <position position="359"/>
    </location>
    <ligand>
        <name>Mn(2+)</name>
        <dbReference type="ChEBI" id="CHEBI:29035"/>
        <label>2</label>
    </ligand>
</feature>
<dbReference type="EMBL" id="CP042301">
    <property type="protein sequence ID" value="QDY99801.1"/>
    <property type="molecule type" value="Genomic_DNA"/>
</dbReference>
<name>A0A5B8KW68_9HYPH</name>
<evidence type="ECO:0000313" key="4">
    <source>
        <dbReference type="EMBL" id="QDY99801.1"/>
    </source>
</evidence>
<feature type="domain" description="Peptidase M20 dimerisation" evidence="3">
    <location>
        <begin position="186"/>
        <end position="279"/>
    </location>
</feature>
<dbReference type="SUPFAM" id="SSF55031">
    <property type="entry name" value="Bacterial exopeptidase dimerisation domain"/>
    <property type="match status" value="1"/>
</dbReference>
<dbReference type="PANTHER" id="PTHR11014">
    <property type="entry name" value="PEPTIDASE M20 FAMILY MEMBER"/>
    <property type="match status" value="1"/>
</dbReference>
<keyword evidence="5" id="KW-1185">Reference proteome</keyword>
<dbReference type="FunFam" id="3.30.70.360:FF:000001">
    <property type="entry name" value="N-acetyldiaminopimelate deacetylase"/>
    <property type="match status" value="1"/>
</dbReference>
<dbReference type="KEGG" id="niy:FQ775_05100"/>
<dbReference type="Gene3D" id="3.30.70.360">
    <property type="match status" value="1"/>
</dbReference>
<dbReference type="NCBIfam" id="TIGR01891">
    <property type="entry name" value="amidohydrolases"/>
    <property type="match status" value="1"/>
</dbReference>
<comment type="cofactor">
    <cofactor evidence="2">
        <name>Mn(2+)</name>
        <dbReference type="ChEBI" id="CHEBI:29035"/>
    </cofactor>
    <text evidence="2">The Mn(2+) ion enhances activity.</text>
</comment>
<dbReference type="Proteomes" id="UP000321389">
    <property type="component" value="Chromosome"/>
</dbReference>
<accession>A0A5B8KW68</accession>
<dbReference type="SUPFAM" id="SSF53187">
    <property type="entry name" value="Zn-dependent exopeptidases"/>
    <property type="match status" value="1"/>
</dbReference>
<feature type="binding site" evidence="2">
    <location>
        <position position="105"/>
    </location>
    <ligand>
        <name>Mn(2+)</name>
        <dbReference type="ChEBI" id="CHEBI:29035"/>
        <label>2</label>
    </ligand>
</feature>